<keyword evidence="7" id="KW-1185">Reference proteome</keyword>
<dbReference type="InterPro" id="IPR013105">
    <property type="entry name" value="TPR_2"/>
</dbReference>
<dbReference type="EMBL" id="QFYQ01000001">
    <property type="protein sequence ID" value="RAK54449.1"/>
    <property type="molecule type" value="Genomic_DNA"/>
</dbReference>
<dbReference type="SUPFAM" id="SSF48452">
    <property type="entry name" value="TPR-like"/>
    <property type="match status" value="1"/>
</dbReference>
<keyword evidence="2" id="KW-0677">Repeat</keyword>
<dbReference type="SMART" id="SM00028">
    <property type="entry name" value="TPR"/>
    <property type="match status" value="3"/>
</dbReference>
<dbReference type="Gene3D" id="3.40.50.300">
    <property type="entry name" value="P-loop containing nucleotide triphosphate hydrolases"/>
    <property type="match status" value="1"/>
</dbReference>
<keyword evidence="1" id="KW-0808">Transferase</keyword>
<dbReference type="InterPro" id="IPR019734">
    <property type="entry name" value="TPR_rpt"/>
</dbReference>
<feature type="repeat" description="TPR" evidence="4">
    <location>
        <begin position="153"/>
        <end position="186"/>
    </location>
</feature>
<feature type="compositionally biased region" description="Pro residues" evidence="5">
    <location>
        <begin position="1"/>
        <end position="10"/>
    </location>
</feature>
<dbReference type="PANTHER" id="PTHR12788">
    <property type="entry name" value="PROTEIN-TYROSINE SULFOTRANSFERASE 2"/>
    <property type="match status" value="1"/>
</dbReference>
<dbReference type="GO" id="GO:0008476">
    <property type="term" value="F:protein-tyrosine sulfotransferase activity"/>
    <property type="evidence" value="ECO:0007669"/>
    <property type="project" value="InterPro"/>
</dbReference>
<dbReference type="OrthoDB" id="9800698at2"/>
<feature type="region of interest" description="Disordered" evidence="5">
    <location>
        <begin position="1"/>
        <end position="21"/>
    </location>
</feature>
<organism evidence="6 7">
    <name type="scientific">Phenylobacterium soli</name>
    <dbReference type="NCBI Taxonomy" id="2170551"/>
    <lineage>
        <taxon>Bacteria</taxon>
        <taxon>Pseudomonadati</taxon>
        <taxon>Pseudomonadota</taxon>
        <taxon>Alphaproteobacteria</taxon>
        <taxon>Caulobacterales</taxon>
        <taxon>Caulobacteraceae</taxon>
        <taxon>Phenylobacterium</taxon>
    </lineage>
</organism>
<comment type="caution">
    <text evidence="6">The sequence shown here is derived from an EMBL/GenBank/DDBJ whole genome shotgun (WGS) entry which is preliminary data.</text>
</comment>
<dbReference type="InterPro" id="IPR026634">
    <property type="entry name" value="TPST-like"/>
</dbReference>
<dbReference type="Pfam" id="PF07719">
    <property type="entry name" value="TPR_2"/>
    <property type="match status" value="1"/>
</dbReference>
<dbReference type="PROSITE" id="PS50005">
    <property type="entry name" value="TPR"/>
    <property type="match status" value="1"/>
</dbReference>
<reference evidence="7" key="1">
    <citation type="submission" date="2018-05" db="EMBL/GenBank/DDBJ databases">
        <authorList>
            <person name="Li X."/>
        </authorList>
    </citation>
    <scope>NUCLEOTIDE SEQUENCE [LARGE SCALE GENOMIC DNA]</scope>
    <source>
        <strain evidence="7">LX32</strain>
    </source>
</reference>
<evidence type="ECO:0000256" key="3">
    <source>
        <dbReference type="ARBA" id="ARBA00022803"/>
    </source>
</evidence>
<dbReference type="Pfam" id="PF13469">
    <property type="entry name" value="Sulfotransfer_3"/>
    <property type="match status" value="1"/>
</dbReference>
<dbReference type="PANTHER" id="PTHR12788:SF10">
    <property type="entry name" value="PROTEIN-TYROSINE SULFOTRANSFERASE"/>
    <property type="match status" value="1"/>
</dbReference>
<accession>A0A328AIK4</accession>
<evidence type="ECO:0000313" key="7">
    <source>
        <dbReference type="Proteomes" id="UP000249254"/>
    </source>
</evidence>
<keyword evidence="3 4" id="KW-0802">TPR repeat</keyword>
<gene>
    <name evidence="6" type="ORF">DJ017_07885</name>
</gene>
<proteinExistence type="predicted"/>
<evidence type="ECO:0000256" key="1">
    <source>
        <dbReference type="ARBA" id="ARBA00022679"/>
    </source>
</evidence>
<evidence type="ECO:0000313" key="6">
    <source>
        <dbReference type="EMBL" id="RAK54449.1"/>
    </source>
</evidence>
<dbReference type="Proteomes" id="UP000249254">
    <property type="component" value="Unassembled WGS sequence"/>
</dbReference>
<dbReference type="AlphaFoldDB" id="A0A328AIK4"/>
<dbReference type="InterPro" id="IPR011990">
    <property type="entry name" value="TPR-like_helical_dom_sf"/>
</dbReference>
<protein>
    <submittedName>
        <fullName evidence="6">Uncharacterized protein</fullName>
    </submittedName>
</protein>
<dbReference type="SUPFAM" id="SSF52540">
    <property type="entry name" value="P-loop containing nucleoside triphosphate hydrolases"/>
    <property type="match status" value="1"/>
</dbReference>
<feature type="compositionally biased region" description="Low complexity" evidence="5">
    <location>
        <begin position="11"/>
        <end position="21"/>
    </location>
</feature>
<dbReference type="RefSeq" id="WP_111528200.1">
    <property type="nucleotide sequence ID" value="NZ_JBHRSG010000004.1"/>
</dbReference>
<evidence type="ECO:0000256" key="5">
    <source>
        <dbReference type="SAM" id="MobiDB-lite"/>
    </source>
</evidence>
<name>A0A328AIK4_9CAUL</name>
<dbReference type="InterPro" id="IPR027417">
    <property type="entry name" value="P-loop_NTPase"/>
</dbReference>
<sequence length="537" mass="57944">MSSPPAPGPGPNAAASLAAARGHAQAGQLEPALEAAREAAGLDPRLGEAFAIWGVAAAELGRFGDAVEPLRIAAQRTPPGSIGWANLTSQLARCLSNTGFWAEALECAEAVERAEIPDPLVRQRIGAAFARMNRNDRGLPHLEWARERRPDWPDLLGELGLAYMSEGRLDEAEVVFEQAIALSPAMVQPHATLAQLRRWTPERNHVSRLAALRADPATPPLDRGSLGFALFKELDDLGRTDEAWAVLEDANAACWAKSTVDWSAEGEEALTDALIETFPAAPAAQDLASEGPTPIFILGLPRSGTTLLERMLAAHSQVEALGELPTFPILFRAAAALADRRAITPELVRATAGADWRDIGELYAAAVRPLGQGTPFFIDKLPANSLLVGAIRCALPQARIILLRRAPMDSLFGAYKIRFASWYGWSYRQEDLAAHYLTHERLMAHWAETLGDALIEVSYETLVANPEAEIRRILAACGLAFEPACLEPHKTPGAVRTASITQVREPISAARVGGWRRYEAQLEPLRRALAAAGVEVG</sequence>
<evidence type="ECO:0000256" key="4">
    <source>
        <dbReference type="PROSITE-ProRule" id="PRU00339"/>
    </source>
</evidence>
<evidence type="ECO:0000256" key="2">
    <source>
        <dbReference type="ARBA" id="ARBA00022737"/>
    </source>
</evidence>
<dbReference type="Gene3D" id="1.25.40.10">
    <property type="entry name" value="Tetratricopeptide repeat domain"/>
    <property type="match status" value="1"/>
</dbReference>